<organism evidence="2 3">
    <name type="scientific">Bartonella taylorii</name>
    <dbReference type="NCBI Taxonomy" id="33046"/>
    <lineage>
        <taxon>Bacteria</taxon>
        <taxon>Pseudomonadati</taxon>
        <taxon>Pseudomonadota</taxon>
        <taxon>Alphaproteobacteria</taxon>
        <taxon>Hyphomicrobiales</taxon>
        <taxon>Bartonellaceae</taxon>
        <taxon>Bartonella</taxon>
    </lineage>
</organism>
<reference evidence="2" key="1">
    <citation type="journal article" date="2022" name="Proc. Natl. Acad. Sci. U.S.A.">
        <title>Identification of the Bartonella autotransporter CFA as a protective antigen and hypervariable target of neutralizing antibodies in mice.</title>
        <authorList>
            <person name="Siewert L.K."/>
            <person name="Korotaev A."/>
            <person name="Sedzicki J."/>
            <person name="Fromm K."/>
            <person name="Pinschewer D.D."/>
            <person name="Dehio C."/>
        </authorList>
    </citation>
    <scope>NUCLEOTIDE SEQUENCE</scope>
    <source>
        <strain evidence="2">IBS296</strain>
    </source>
</reference>
<feature type="region of interest" description="Disordered" evidence="1">
    <location>
        <begin position="32"/>
        <end position="52"/>
    </location>
</feature>
<evidence type="ECO:0000313" key="2">
    <source>
        <dbReference type="EMBL" id="USP03743.1"/>
    </source>
</evidence>
<dbReference type="KEGG" id="btay:LAJ60_02460"/>
<evidence type="ECO:0000256" key="1">
    <source>
        <dbReference type="SAM" id="MobiDB-lite"/>
    </source>
</evidence>
<gene>
    <name evidence="2" type="ORF">LAJ60_02460</name>
</gene>
<dbReference type="Proteomes" id="UP001056980">
    <property type="component" value="Chromosome"/>
</dbReference>
<dbReference type="EMBL" id="CP083444">
    <property type="protein sequence ID" value="USP03743.1"/>
    <property type="molecule type" value="Genomic_DNA"/>
</dbReference>
<sequence length="71" mass="8252">MSNALTNHYALDKNQCFPYYFYANASISRHKNEKQSHLFANSTEENKSASLQHRDAICKNNRENSQEITEV</sequence>
<accession>A0A9Q9DNW6</accession>
<protein>
    <submittedName>
        <fullName evidence="2">Uncharacterized protein</fullName>
    </submittedName>
</protein>
<proteinExistence type="predicted"/>
<dbReference type="AlphaFoldDB" id="A0A9Q9DNW6"/>
<evidence type="ECO:0000313" key="3">
    <source>
        <dbReference type="Proteomes" id="UP001056980"/>
    </source>
</evidence>
<name>A0A9Q9DNW6_BARTA</name>
<dbReference type="RefSeq" id="WP_252619636.1">
    <property type="nucleotide sequence ID" value="NZ_CP083444.1"/>
</dbReference>